<protein>
    <recommendedName>
        <fullName evidence="2">LysM domain-containing protein</fullName>
    </recommendedName>
</protein>
<feature type="domain" description="LysM" evidence="2">
    <location>
        <begin position="100"/>
        <end position="144"/>
    </location>
</feature>
<feature type="domain" description="LysM" evidence="2">
    <location>
        <begin position="47"/>
        <end position="90"/>
    </location>
</feature>
<dbReference type="EMBL" id="FLUM01000001">
    <property type="protein sequence ID" value="SBV98828.1"/>
    <property type="molecule type" value="Genomic_DNA"/>
</dbReference>
<evidence type="ECO:0000259" key="2">
    <source>
        <dbReference type="PROSITE" id="PS51782"/>
    </source>
</evidence>
<keyword evidence="1" id="KW-0732">Signal</keyword>
<dbReference type="InterPro" id="IPR036779">
    <property type="entry name" value="LysM_dom_sf"/>
</dbReference>
<dbReference type="CDD" id="cd00118">
    <property type="entry name" value="LysM"/>
    <property type="match status" value="3"/>
</dbReference>
<feature type="chain" id="PRO_5013256425" description="LysM domain-containing protein" evidence="1">
    <location>
        <begin position="26"/>
        <end position="593"/>
    </location>
</feature>
<dbReference type="SUPFAM" id="SSF53822">
    <property type="entry name" value="Periplasmic binding protein-like I"/>
    <property type="match status" value="1"/>
</dbReference>
<sequence>MKSKFKNILFLSLILLAASALNLSAEGYNDLNIADVSATAQAPDAVITHTVVKGETAYSIAAVYNTTVQSIYKLNPKAEKGIKAGDKLKIERVRKAMNYSSHLIESKETLYSVSRMYHISVDDLKDANPGLDEKTFSKGKTIRIPMFTGEATVISSTATNGGYASPNMEYKVQKGETLYSIGRNQGISVEALLNSNPSLKDGGLKEGMTLTIPKRQIQEPRMTANEQKAVRVETPYATKGETVRVGVLFPFLDKNGSIQKEKLAEYYEGFLLAVKEMKNKGLNAEIYAFDIGAEKNTKKLESLLGTNEMKNLHLVIGGVSKQQIDVLTKFSKKTGIKYVIPFGSTNDIENTPTLFQMTTSHSSLYSEISSAFKDKFRDYNIIFVSEAGSDNDKSDFTNNLKKELSKSNILFKSTASSDNLITDIRNVMEGTKKNILIPTSSSEITLRKMLAAMNSLTTEAVTLFGYPEWQTYSQHTSGLHKYDSYIYSIFFLDEQQNDVKDFVSEYRKWYNKNLINSYPKYGYLGYDAGLYFLTALNRYGSSFENSISNLKVPTLQSAAHFQRVNDRGGFINNGLYLIRYKTESGIEKTDISR</sequence>
<feature type="signal peptide" evidence="1">
    <location>
        <begin position="1"/>
        <end position="25"/>
    </location>
</feature>
<dbReference type="InterPro" id="IPR018392">
    <property type="entry name" value="LysM"/>
</dbReference>
<dbReference type="AlphaFoldDB" id="A0A212JHC6"/>
<dbReference type="SMART" id="SM00257">
    <property type="entry name" value="LysM"/>
    <property type="match status" value="3"/>
</dbReference>
<dbReference type="PANTHER" id="PTHR33734">
    <property type="entry name" value="LYSM DOMAIN-CONTAINING GPI-ANCHORED PROTEIN 2"/>
    <property type="match status" value="1"/>
</dbReference>
<dbReference type="SUPFAM" id="SSF54106">
    <property type="entry name" value="LysM domain"/>
    <property type="match status" value="3"/>
</dbReference>
<proteinExistence type="predicted"/>
<organism evidence="3">
    <name type="scientific">uncultured Dysgonomonas sp</name>
    <dbReference type="NCBI Taxonomy" id="206096"/>
    <lineage>
        <taxon>Bacteria</taxon>
        <taxon>Pseudomonadati</taxon>
        <taxon>Bacteroidota</taxon>
        <taxon>Bacteroidia</taxon>
        <taxon>Bacteroidales</taxon>
        <taxon>Dysgonomonadaceae</taxon>
        <taxon>Dysgonomonas</taxon>
        <taxon>environmental samples</taxon>
    </lineage>
</organism>
<dbReference type="InterPro" id="IPR028082">
    <property type="entry name" value="Peripla_BP_I"/>
</dbReference>
<dbReference type="RefSeq" id="WP_296941017.1">
    <property type="nucleotide sequence ID" value="NZ_LT599032.1"/>
</dbReference>
<dbReference type="Gene3D" id="3.40.50.2300">
    <property type="match status" value="2"/>
</dbReference>
<dbReference type="PANTHER" id="PTHR33734:SF22">
    <property type="entry name" value="MEMBRANE-BOUND LYTIC MUREIN TRANSGLYCOSYLASE D"/>
    <property type="match status" value="1"/>
</dbReference>
<gene>
    <name evidence="3" type="ORF">KL86DYS1_12277</name>
</gene>
<accession>A0A212JHC6</accession>
<name>A0A212JHC6_9BACT</name>
<reference evidence="3" key="1">
    <citation type="submission" date="2016-04" db="EMBL/GenBank/DDBJ databases">
        <authorList>
            <person name="Evans L.H."/>
            <person name="Alamgir A."/>
            <person name="Owens N."/>
            <person name="Weber N.D."/>
            <person name="Virtaneva K."/>
            <person name="Barbian K."/>
            <person name="Babar A."/>
            <person name="Rosenke K."/>
        </authorList>
    </citation>
    <scope>NUCLEOTIDE SEQUENCE</scope>
    <source>
        <strain evidence="3">86-1</strain>
    </source>
</reference>
<evidence type="ECO:0000256" key="1">
    <source>
        <dbReference type="SAM" id="SignalP"/>
    </source>
</evidence>
<dbReference type="Pfam" id="PF01476">
    <property type="entry name" value="LysM"/>
    <property type="match status" value="3"/>
</dbReference>
<dbReference type="PROSITE" id="PS51782">
    <property type="entry name" value="LYSM"/>
    <property type="match status" value="3"/>
</dbReference>
<evidence type="ECO:0000313" key="3">
    <source>
        <dbReference type="EMBL" id="SBV98828.1"/>
    </source>
</evidence>
<feature type="domain" description="LysM" evidence="2">
    <location>
        <begin position="168"/>
        <end position="212"/>
    </location>
</feature>
<dbReference type="Gene3D" id="3.10.350.10">
    <property type="entry name" value="LysM domain"/>
    <property type="match status" value="3"/>
</dbReference>